<evidence type="ECO:0000259" key="1">
    <source>
        <dbReference type="Pfam" id="PF01526"/>
    </source>
</evidence>
<protein>
    <submittedName>
        <fullName evidence="2">Transposase, Tn3</fullName>
    </submittedName>
</protein>
<dbReference type="Proteomes" id="UP000001203">
    <property type="component" value="Chromosome linear"/>
</dbReference>
<dbReference type="GO" id="GO:0006313">
    <property type="term" value="P:DNA transposition"/>
    <property type="evidence" value="ECO:0007669"/>
    <property type="project" value="InterPro"/>
</dbReference>
<feature type="domain" description="Tn3 transposase DDE" evidence="1">
    <location>
        <begin position="2"/>
        <end position="88"/>
    </location>
</feature>
<evidence type="ECO:0000313" key="3">
    <source>
        <dbReference type="Proteomes" id="UP000001203"/>
    </source>
</evidence>
<dbReference type="Pfam" id="PF01526">
    <property type="entry name" value="DDE_Tnp_Tn3"/>
    <property type="match status" value="1"/>
</dbReference>
<dbReference type="HOGENOM" id="CLU_009098_3_1_3"/>
<dbReference type="AlphaFoldDB" id="B1X2Z5"/>
<reference evidence="2 3" key="1">
    <citation type="journal article" date="2008" name="Proc. Natl. Acad. Sci. U.S.A.">
        <title>The genome of Cyanothece 51142, a unicellular diazotrophic cyanobacterium important in the marine nitrogen cycle.</title>
        <authorList>
            <person name="Welsh E.A."/>
            <person name="Liberton M."/>
            <person name="Stoeckel J."/>
            <person name="Loh T."/>
            <person name="Elvitigala T."/>
            <person name="Wang C."/>
            <person name="Wollam A."/>
            <person name="Fulton R.S."/>
            <person name="Clifton S.W."/>
            <person name="Jacobs J.M."/>
            <person name="Aurora R."/>
            <person name="Ghosh B.K."/>
            <person name="Sherman L.A."/>
            <person name="Smith R.D."/>
            <person name="Wilson R.K."/>
            <person name="Pakrasi H.B."/>
        </authorList>
    </citation>
    <scope>NUCLEOTIDE SEQUENCE [LARGE SCALE GENOMIC DNA]</scope>
    <source>
        <strain evidence="3">ATCC 51142 / BH68</strain>
    </source>
</reference>
<sequence length="109" mass="12786">MNKGEALHSLRSHLFYANQGEIKTQQDDQLLNQVGCLNLVTNAIIVWNTVYIDKVVQQLQQEGYAVDDENLKHIWPTRHAHINVYGQYHFDKKRLRKKHPLRALRNPNS</sequence>
<keyword evidence="3" id="KW-1185">Reference proteome</keyword>
<gene>
    <name evidence="2" type="ordered locus">cce_5160</name>
</gene>
<evidence type="ECO:0000313" key="2">
    <source>
        <dbReference type="EMBL" id="ACB54506.1"/>
    </source>
</evidence>
<accession>B1X2Z5</accession>
<proteinExistence type="predicted"/>
<dbReference type="eggNOG" id="COG4644">
    <property type="taxonomic scope" value="Bacteria"/>
</dbReference>
<dbReference type="GO" id="GO:0004803">
    <property type="term" value="F:transposase activity"/>
    <property type="evidence" value="ECO:0007669"/>
    <property type="project" value="InterPro"/>
</dbReference>
<name>B1X2Z5_CROS5</name>
<dbReference type="EMBL" id="CP000807">
    <property type="protein sequence ID" value="ACB54506.1"/>
    <property type="molecule type" value="Genomic_DNA"/>
</dbReference>
<dbReference type="InterPro" id="IPR002513">
    <property type="entry name" value="Tn3_Tnp_DDE_dom"/>
</dbReference>
<organism evidence="2 3">
    <name type="scientific">Crocosphaera subtropica (strain ATCC 51142 / BH68)</name>
    <name type="common">Cyanothece sp. (strain ATCC 51142)</name>
    <dbReference type="NCBI Taxonomy" id="43989"/>
    <lineage>
        <taxon>Bacteria</taxon>
        <taxon>Bacillati</taxon>
        <taxon>Cyanobacteriota</taxon>
        <taxon>Cyanophyceae</taxon>
        <taxon>Oscillatoriophycideae</taxon>
        <taxon>Chroococcales</taxon>
        <taxon>Aphanothecaceae</taxon>
        <taxon>Crocosphaera</taxon>
        <taxon>Crocosphaera subtropica</taxon>
    </lineage>
</organism>
<dbReference type="STRING" id="43989.cce_5160"/>
<dbReference type="KEGG" id="cyt:cce_5160"/>